<comment type="subcellular location">
    <subcellularLocation>
        <location evidence="1">Mitochondrion</location>
    </subcellularLocation>
</comment>
<evidence type="ECO:0000256" key="6">
    <source>
        <dbReference type="ARBA" id="ARBA00031849"/>
    </source>
</evidence>
<name>A0A3A2ZR27_9EURO</name>
<gene>
    <name evidence="7" type="ORF">PHISCL_08129</name>
</gene>
<evidence type="ECO:0000256" key="1">
    <source>
        <dbReference type="ARBA" id="ARBA00004173"/>
    </source>
</evidence>
<evidence type="ECO:0000256" key="5">
    <source>
        <dbReference type="ARBA" id="ARBA00023128"/>
    </source>
</evidence>
<keyword evidence="4" id="KW-0809">Transit peptide</keyword>
<keyword evidence="5" id="KW-0496">Mitochondrion</keyword>
<evidence type="ECO:0000313" key="8">
    <source>
        <dbReference type="Proteomes" id="UP000266188"/>
    </source>
</evidence>
<dbReference type="Proteomes" id="UP000266188">
    <property type="component" value="Unassembled WGS sequence"/>
</dbReference>
<comment type="caution">
    <text evidence="7">The sequence shown here is derived from an EMBL/GenBank/DDBJ whole genome shotgun (WGS) entry which is preliminary data.</text>
</comment>
<keyword evidence="7" id="KW-0808">Transferase</keyword>
<reference evidence="8" key="1">
    <citation type="submission" date="2017-02" db="EMBL/GenBank/DDBJ databases">
        <authorList>
            <person name="Tafer H."/>
            <person name="Lopandic K."/>
        </authorList>
    </citation>
    <scope>NUCLEOTIDE SEQUENCE [LARGE SCALE GENOMIC DNA]</scope>
    <source>
        <strain evidence="8">CBS 366.77</strain>
    </source>
</reference>
<evidence type="ECO:0000256" key="2">
    <source>
        <dbReference type="ARBA" id="ARBA00005543"/>
    </source>
</evidence>
<evidence type="ECO:0000313" key="7">
    <source>
        <dbReference type="EMBL" id="RJE19541.1"/>
    </source>
</evidence>
<dbReference type="EMBL" id="MVGC01000395">
    <property type="protein sequence ID" value="RJE19541.1"/>
    <property type="molecule type" value="Genomic_DNA"/>
</dbReference>
<comment type="similarity">
    <text evidence="2">Belongs to the AIM9 family.</text>
</comment>
<keyword evidence="8" id="KW-1185">Reference proteome</keyword>
<organism evidence="7 8">
    <name type="scientific">Aspergillus sclerotialis</name>
    <dbReference type="NCBI Taxonomy" id="2070753"/>
    <lineage>
        <taxon>Eukaryota</taxon>
        <taxon>Fungi</taxon>
        <taxon>Dikarya</taxon>
        <taxon>Ascomycota</taxon>
        <taxon>Pezizomycotina</taxon>
        <taxon>Eurotiomycetes</taxon>
        <taxon>Eurotiomycetidae</taxon>
        <taxon>Eurotiales</taxon>
        <taxon>Aspergillaceae</taxon>
        <taxon>Aspergillus</taxon>
        <taxon>Aspergillus subgen. Polypaecilum</taxon>
    </lineage>
</organism>
<proteinExistence type="inferred from homology"/>
<dbReference type="GO" id="GO:0016740">
    <property type="term" value="F:transferase activity"/>
    <property type="evidence" value="ECO:0007669"/>
    <property type="project" value="UniProtKB-KW"/>
</dbReference>
<protein>
    <recommendedName>
        <fullName evidence="3">Altered inheritance of mitochondria protein 9, mitochondrial</fullName>
    </recommendedName>
    <alternativeName>
        <fullName evidence="6">Found in mitochondrial proteome protein 29</fullName>
    </alternativeName>
</protein>
<dbReference type="AlphaFoldDB" id="A0A3A2ZR27"/>
<evidence type="ECO:0000256" key="3">
    <source>
        <dbReference type="ARBA" id="ARBA00016197"/>
    </source>
</evidence>
<dbReference type="InterPro" id="IPR051035">
    <property type="entry name" value="Mito_inheritance_9"/>
</dbReference>
<dbReference type="GO" id="GO:0005739">
    <property type="term" value="C:mitochondrion"/>
    <property type="evidence" value="ECO:0007669"/>
    <property type="project" value="UniProtKB-SubCell"/>
</dbReference>
<accession>A0A3A2ZR27</accession>
<dbReference type="OrthoDB" id="2906425at2759"/>
<dbReference type="Gene3D" id="3.90.1200.10">
    <property type="match status" value="1"/>
</dbReference>
<sequence>MPEGLFYGPRQYQPTTSKKLSALHNYLKVAPYILPENRETHASVLWHRDSNLQNIFVNPREPTQILGIIDWQSVSASPLFIQVTRPAFLDYNGPAPEELGQVSLPANFDSMTPDEQQKVKSLHEAQTLHNLYLARSCQVNGDVFQAIQGQGTLRHQASVVPGLTLMDYEPCLNSLLRDVENEWPNIVGVGPDGLPLVPFPYQLSATEVQQQKQDEEQWARGVQLMDEFISDTGSFKHWDGRVSDAEYELSKRQLEEGIERFLRREARNEEERKQWLKAIPFVDSEETG</sequence>
<dbReference type="SUPFAM" id="SSF56112">
    <property type="entry name" value="Protein kinase-like (PK-like)"/>
    <property type="match status" value="1"/>
</dbReference>
<dbReference type="PANTHER" id="PTHR36091">
    <property type="entry name" value="ALTERED INHERITANCE OF MITOCHONDRIA PROTEIN 9, MITOCHONDRIAL"/>
    <property type="match status" value="1"/>
</dbReference>
<dbReference type="PANTHER" id="PTHR36091:SF1">
    <property type="entry name" value="ALTERED INHERITANCE OF MITOCHONDRIA PROTEIN 9, MITOCHONDRIAL"/>
    <property type="match status" value="1"/>
</dbReference>
<dbReference type="InterPro" id="IPR011009">
    <property type="entry name" value="Kinase-like_dom_sf"/>
</dbReference>
<evidence type="ECO:0000256" key="4">
    <source>
        <dbReference type="ARBA" id="ARBA00022946"/>
    </source>
</evidence>